<evidence type="ECO:0000256" key="8">
    <source>
        <dbReference type="NCBIfam" id="TIGR02627"/>
    </source>
</evidence>
<dbReference type="NCBIfam" id="TIGR02627">
    <property type="entry name" value="rhamnulo_kin"/>
    <property type="match status" value="1"/>
</dbReference>
<keyword evidence="6" id="KW-1015">Disulfide bond</keyword>
<dbReference type="Pfam" id="PF02782">
    <property type="entry name" value="FGGY_C"/>
    <property type="match status" value="1"/>
</dbReference>
<dbReference type="PIRSF" id="PIRSF000538">
    <property type="entry name" value="GlpK"/>
    <property type="match status" value="1"/>
</dbReference>
<name>A0ABW9G5S8_9GAMM</name>
<keyword evidence="4" id="KW-0418">Kinase</keyword>
<feature type="domain" description="Carbohydrate kinase FGGY N-terminal" evidence="9">
    <location>
        <begin position="4"/>
        <end position="206"/>
    </location>
</feature>
<proteinExistence type="inferred from homology"/>
<dbReference type="RefSeq" id="WP_408623228.1">
    <property type="nucleotide sequence ID" value="NZ_JBEQCT010000003.1"/>
</dbReference>
<feature type="domain" description="Carbohydrate kinase FGGY C-terminal" evidence="10">
    <location>
        <begin position="251"/>
        <end position="437"/>
    </location>
</feature>
<dbReference type="CDD" id="cd07771">
    <property type="entry name" value="ASKHA_NBD_FGGY_RhaB-like"/>
    <property type="match status" value="1"/>
</dbReference>
<protein>
    <recommendedName>
        <fullName evidence="8">Rhamnulokinase</fullName>
        <ecNumber evidence="8">2.7.1.5</ecNumber>
    </recommendedName>
</protein>
<evidence type="ECO:0000256" key="2">
    <source>
        <dbReference type="ARBA" id="ARBA00022679"/>
    </source>
</evidence>
<keyword evidence="12" id="KW-1185">Reference proteome</keyword>
<keyword evidence="2 11" id="KW-0808">Transferase</keyword>
<evidence type="ECO:0000256" key="5">
    <source>
        <dbReference type="ARBA" id="ARBA00022840"/>
    </source>
</evidence>
<accession>A0ABW9G5S8</accession>
<evidence type="ECO:0000256" key="3">
    <source>
        <dbReference type="ARBA" id="ARBA00022741"/>
    </source>
</evidence>
<dbReference type="Proteomes" id="UP001629953">
    <property type="component" value="Unassembled WGS sequence"/>
</dbReference>
<dbReference type="InterPro" id="IPR000577">
    <property type="entry name" value="Carb_kinase_FGGY"/>
</dbReference>
<dbReference type="PANTHER" id="PTHR10196">
    <property type="entry name" value="SUGAR KINASE"/>
    <property type="match status" value="1"/>
</dbReference>
<organism evidence="11 12">
    <name type="scientific">Celerinatantimonas yamalensis</name>
    <dbReference type="NCBI Taxonomy" id="559956"/>
    <lineage>
        <taxon>Bacteria</taxon>
        <taxon>Pseudomonadati</taxon>
        <taxon>Pseudomonadota</taxon>
        <taxon>Gammaproteobacteria</taxon>
        <taxon>Celerinatantimonadaceae</taxon>
        <taxon>Celerinatantimonas</taxon>
    </lineage>
</organism>
<gene>
    <name evidence="11" type="primary">rhaB</name>
    <name evidence="11" type="ORF">ABUE30_08055</name>
</gene>
<evidence type="ECO:0000259" key="10">
    <source>
        <dbReference type="Pfam" id="PF02782"/>
    </source>
</evidence>
<dbReference type="Pfam" id="PF00370">
    <property type="entry name" value="FGGY_N"/>
    <property type="match status" value="1"/>
</dbReference>
<dbReference type="EMBL" id="JBEQCT010000003">
    <property type="protein sequence ID" value="MFM2485015.1"/>
    <property type="molecule type" value="Genomic_DNA"/>
</dbReference>
<dbReference type="EC" id="2.7.1.5" evidence="8"/>
<comment type="similarity">
    <text evidence="1">Belongs to the FGGY kinase family.</text>
</comment>
<dbReference type="GO" id="GO:0008993">
    <property type="term" value="F:rhamnulokinase activity"/>
    <property type="evidence" value="ECO:0007669"/>
    <property type="project" value="UniProtKB-EC"/>
</dbReference>
<evidence type="ECO:0000256" key="4">
    <source>
        <dbReference type="ARBA" id="ARBA00022777"/>
    </source>
</evidence>
<evidence type="ECO:0000259" key="9">
    <source>
        <dbReference type="Pfam" id="PF00370"/>
    </source>
</evidence>
<comment type="caution">
    <text evidence="11">The sequence shown here is derived from an EMBL/GenBank/DDBJ whole genome shotgun (WGS) entry which is preliminary data.</text>
</comment>
<keyword evidence="5" id="KW-0067">ATP-binding</keyword>
<dbReference type="Gene3D" id="3.30.420.40">
    <property type="match status" value="2"/>
</dbReference>
<dbReference type="PANTHER" id="PTHR10196:SF93">
    <property type="entry name" value="L-RHAMNULOKINASE"/>
    <property type="match status" value="1"/>
</dbReference>
<dbReference type="InterPro" id="IPR013449">
    <property type="entry name" value="Rhamnulokinase"/>
</dbReference>
<evidence type="ECO:0000313" key="12">
    <source>
        <dbReference type="Proteomes" id="UP001629953"/>
    </source>
</evidence>
<dbReference type="InterPro" id="IPR018485">
    <property type="entry name" value="FGGY_C"/>
</dbReference>
<evidence type="ECO:0000256" key="6">
    <source>
        <dbReference type="ARBA" id="ARBA00023157"/>
    </source>
</evidence>
<dbReference type="InterPro" id="IPR018484">
    <property type="entry name" value="FGGY_N"/>
</dbReference>
<dbReference type="SUPFAM" id="SSF53067">
    <property type="entry name" value="Actin-like ATPase domain"/>
    <property type="match status" value="2"/>
</dbReference>
<sequence length="495" mass="55018">MYQVVAVDLGATSARVMLAQFDPLNQSLKLQQIHRFANHLVKRHGQLCWDIEHLENEIFTTLKALVVKGKQIDAIGVDSWGVDFICLDKLGHRLGEAVSYRDARTHQSSREFCEQLGFEKLYQQTGIQFQPFNTLFQLKALSQESTEWFDQIDKVLMLPDYFHYRLTGQYHWDYTNASTTGMLNCHSGQWLDELVRAAGANPNWFATTELPGTVIGRWDVDDEHSIAVISPPTHDTAAAIAAAPLMNDSTAYISSGTWSLIGIESPEPLTSSIAQLANLTNEGGANRQFRVLKNVMGMWLIEGILVHWPALDICQLCQQSSEEKGFVSLIDPNDPCFINPHSMVEAIEDYCVSHGQPVPQSASALARCVFDSLALSYRDSLQQLEQASGRRFNAIRIVGGGSQNHLLNQLCADVCQLPVTSGPVEASALGNIGYQLIGLGAIKDAQTLRHIIANSFAEKSFFPRLTPKLNSAITRFHQLSQVSPNNLQSQMKEYV</sequence>
<keyword evidence="3" id="KW-0547">Nucleotide-binding</keyword>
<reference evidence="11 12" key="1">
    <citation type="journal article" date="2013" name="Int. J. Syst. Evol. Microbiol.">
        <title>Celerinatantimonas yamalensis sp. nov., a cold-adapted diazotrophic bacterium from a cold permafrost brine.</title>
        <authorList>
            <person name="Shcherbakova V."/>
            <person name="Chuvilskaya N."/>
            <person name="Rivkina E."/>
            <person name="Demidov N."/>
            <person name="Uchaeva V."/>
            <person name="Suetin S."/>
            <person name="Suzina N."/>
            <person name="Gilichinsky D."/>
        </authorList>
    </citation>
    <scope>NUCLEOTIDE SEQUENCE [LARGE SCALE GENOMIC DNA]</scope>
    <source>
        <strain evidence="11 12">C7</strain>
    </source>
</reference>
<dbReference type="InterPro" id="IPR043129">
    <property type="entry name" value="ATPase_NBD"/>
</dbReference>
<evidence type="ECO:0000313" key="11">
    <source>
        <dbReference type="EMBL" id="MFM2485015.1"/>
    </source>
</evidence>
<evidence type="ECO:0000256" key="7">
    <source>
        <dbReference type="ARBA" id="ARBA00023308"/>
    </source>
</evidence>
<evidence type="ECO:0000256" key="1">
    <source>
        <dbReference type="ARBA" id="ARBA00009156"/>
    </source>
</evidence>
<keyword evidence="7" id="KW-0684">Rhamnose metabolism</keyword>